<name>A0A497XV72_9SPHI</name>
<reference evidence="10 12" key="1">
    <citation type="submission" date="2018-10" db="EMBL/GenBank/DDBJ databases">
        <title>Genomic Encyclopedia of Archaeal and Bacterial Type Strains, Phase II (KMG-II): from individual species to whole genera.</title>
        <authorList>
            <person name="Goeker M."/>
        </authorList>
    </citation>
    <scope>NUCLEOTIDE SEQUENCE [LARGE SCALE GENOMIC DNA]</scope>
    <source>
        <strain evidence="10 12">DSM 19624</strain>
    </source>
</reference>
<evidence type="ECO:0000256" key="5">
    <source>
        <dbReference type="ARBA" id="ARBA00022989"/>
    </source>
</evidence>
<organism evidence="10 12">
    <name type="scientific">Pedobacter alluvionis</name>
    <dbReference type="NCBI Taxonomy" id="475253"/>
    <lineage>
        <taxon>Bacteria</taxon>
        <taxon>Pseudomonadati</taxon>
        <taxon>Bacteroidota</taxon>
        <taxon>Sphingobacteriia</taxon>
        <taxon>Sphingobacteriales</taxon>
        <taxon>Sphingobacteriaceae</taxon>
        <taxon>Pedobacter</taxon>
    </lineage>
</organism>
<evidence type="ECO:0000256" key="6">
    <source>
        <dbReference type="ARBA" id="ARBA00023118"/>
    </source>
</evidence>
<gene>
    <name evidence="10" type="ORF">BCL90_4135</name>
    <name evidence="11" type="ORF">E3V97_24410</name>
</gene>
<dbReference type="OrthoDB" id="5728337at2"/>
<comment type="caution">
    <text evidence="10">The sequence shown here is derived from an EMBL/GenBank/DDBJ whole genome shotgun (WGS) entry which is preliminary data.</text>
</comment>
<comment type="subcellular location">
    <subcellularLocation>
        <location evidence="1">Cell membrane</location>
    </subcellularLocation>
</comment>
<feature type="transmembrane region" description="Helical" evidence="8">
    <location>
        <begin position="167"/>
        <end position="189"/>
    </location>
</feature>
<proteinExistence type="predicted"/>
<sequence>MNNEKKPIDIVPVSDFDVKSSIEMLIKITAGNDHRLSDMADNKAQILITVNSIILSAIISLGIGRLKDTLHLIIPSLILLATSLITLILAILATRPSLPNGKFTAKDLSTKKVNLLFFGNFYKMKMGDYAAGMTHVLCDDDFLYQSLIKDEYVQGVVLGRKYRLLRAAYNVFMFGLIIVFLAFLQSMIWHDTLLG</sequence>
<keyword evidence="7 8" id="KW-0472">Membrane</keyword>
<keyword evidence="4" id="KW-0547">Nucleotide-binding</keyword>
<reference evidence="11 13" key="2">
    <citation type="submission" date="2019-03" db="EMBL/GenBank/DDBJ databases">
        <authorList>
            <person name="He R.-H."/>
        </authorList>
    </citation>
    <scope>NUCLEOTIDE SEQUENCE [LARGE SCALE GENOMIC DNA]</scope>
    <source>
        <strain evidence="11 13">DSM 19624</strain>
    </source>
</reference>
<evidence type="ECO:0000313" key="13">
    <source>
        <dbReference type="Proteomes" id="UP000297429"/>
    </source>
</evidence>
<dbReference type="AlphaFoldDB" id="A0A497XV72"/>
<feature type="transmembrane region" description="Helical" evidence="8">
    <location>
        <begin position="44"/>
        <end position="64"/>
    </location>
</feature>
<keyword evidence="6" id="KW-0051">Antiviral defense</keyword>
<keyword evidence="2" id="KW-1003">Cell membrane</keyword>
<keyword evidence="3 8" id="KW-0812">Transmembrane</keyword>
<feature type="transmembrane region" description="Helical" evidence="8">
    <location>
        <begin position="70"/>
        <end position="93"/>
    </location>
</feature>
<protein>
    <recommendedName>
        <fullName evidence="9">Pycsar effector protein domain-containing protein</fullName>
    </recommendedName>
</protein>
<dbReference type="GO" id="GO:0051607">
    <property type="term" value="P:defense response to virus"/>
    <property type="evidence" value="ECO:0007669"/>
    <property type="project" value="UniProtKB-KW"/>
</dbReference>
<evidence type="ECO:0000313" key="12">
    <source>
        <dbReference type="Proteomes" id="UP000273898"/>
    </source>
</evidence>
<evidence type="ECO:0000256" key="1">
    <source>
        <dbReference type="ARBA" id="ARBA00004236"/>
    </source>
</evidence>
<keyword evidence="5 8" id="KW-1133">Transmembrane helix</keyword>
<dbReference type="InterPro" id="IPR043760">
    <property type="entry name" value="PycTM_dom"/>
</dbReference>
<accession>A0A497XV72</accession>
<dbReference type="GO" id="GO:0005886">
    <property type="term" value="C:plasma membrane"/>
    <property type="evidence" value="ECO:0007669"/>
    <property type="project" value="UniProtKB-SubCell"/>
</dbReference>
<evidence type="ECO:0000256" key="2">
    <source>
        <dbReference type="ARBA" id="ARBA00022475"/>
    </source>
</evidence>
<dbReference type="EMBL" id="RCCK01000014">
    <property type="protein sequence ID" value="RLJ72514.1"/>
    <property type="molecule type" value="Genomic_DNA"/>
</dbReference>
<evidence type="ECO:0000256" key="4">
    <source>
        <dbReference type="ARBA" id="ARBA00022741"/>
    </source>
</evidence>
<dbReference type="EMBL" id="SOPX01000007">
    <property type="protein sequence ID" value="TFB28165.1"/>
    <property type="molecule type" value="Genomic_DNA"/>
</dbReference>
<evidence type="ECO:0000256" key="7">
    <source>
        <dbReference type="ARBA" id="ARBA00023136"/>
    </source>
</evidence>
<keyword evidence="13" id="KW-1185">Reference proteome</keyword>
<evidence type="ECO:0000256" key="8">
    <source>
        <dbReference type="SAM" id="Phobius"/>
    </source>
</evidence>
<evidence type="ECO:0000256" key="3">
    <source>
        <dbReference type="ARBA" id="ARBA00022692"/>
    </source>
</evidence>
<evidence type="ECO:0000313" key="11">
    <source>
        <dbReference type="EMBL" id="TFB28165.1"/>
    </source>
</evidence>
<dbReference type="Proteomes" id="UP000273898">
    <property type="component" value="Unassembled WGS sequence"/>
</dbReference>
<feature type="domain" description="Pycsar effector protein" evidence="9">
    <location>
        <begin position="27"/>
        <end position="183"/>
    </location>
</feature>
<dbReference type="Proteomes" id="UP000297429">
    <property type="component" value="Unassembled WGS sequence"/>
</dbReference>
<dbReference type="GO" id="GO:0000166">
    <property type="term" value="F:nucleotide binding"/>
    <property type="evidence" value="ECO:0007669"/>
    <property type="project" value="UniProtKB-KW"/>
</dbReference>
<dbReference type="Pfam" id="PF18967">
    <property type="entry name" value="PycTM"/>
    <property type="match status" value="1"/>
</dbReference>
<evidence type="ECO:0000313" key="10">
    <source>
        <dbReference type="EMBL" id="RLJ72514.1"/>
    </source>
</evidence>
<dbReference type="RefSeq" id="WP_121286322.1">
    <property type="nucleotide sequence ID" value="NZ_RCCK01000014.1"/>
</dbReference>
<evidence type="ECO:0000259" key="9">
    <source>
        <dbReference type="Pfam" id="PF18967"/>
    </source>
</evidence>